<protein>
    <submittedName>
        <fullName evidence="1">Uncharacterized protein</fullName>
    </submittedName>
</protein>
<proteinExistence type="predicted"/>
<reference evidence="1 2" key="1">
    <citation type="submission" date="2012-05" db="EMBL/GenBank/DDBJ databases">
        <title>Finished chromosome of genome of Oscillatoria sp. PCC 7112.</title>
        <authorList>
            <consortium name="US DOE Joint Genome Institute"/>
            <person name="Gugger M."/>
            <person name="Coursin T."/>
            <person name="Rippka R."/>
            <person name="Tandeau De Marsac N."/>
            <person name="Huntemann M."/>
            <person name="Wei C.-L."/>
            <person name="Han J."/>
            <person name="Detter J.C."/>
            <person name="Han C."/>
            <person name="Tapia R."/>
            <person name="Davenport K."/>
            <person name="Daligault H."/>
            <person name="Erkkila T."/>
            <person name="Gu W."/>
            <person name="Munk A.C.C."/>
            <person name="Teshima H."/>
            <person name="Xu Y."/>
            <person name="Chain P."/>
            <person name="Chen A."/>
            <person name="Krypides N."/>
            <person name="Mavromatis K."/>
            <person name="Markowitz V."/>
            <person name="Szeto E."/>
            <person name="Ivanova N."/>
            <person name="Mikhailova N."/>
            <person name="Ovchinnikova G."/>
            <person name="Pagani I."/>
            <person name="Pati A."/>
            <person name="Goodwin L."/>
            <person name="Peters L."/>
            <person name="Pitluck S."/>
            <person name="Woyke T."/>
            <person name="Kerfeld C."/>
        </authorList>
    </citation>
    <scope>NUCLEOTIDE SEQUENCE [LARGE SCALE GENOMIC DNA]</scope>
    <source>
        <strain evidence="1 2">PCC 7112</strain>
    </source>
</reference>
<dbReference type="AlphaFoldDB" id="K9VQG1"/>
<dbReference type="EMBL" id="CP003614">
    <property type="protein sequence ID" value="AFZ09789.1"/>
    <property type="molecule type" value="Genomic_DNA"/>
</dbReference>
<evidence type="ECO:0000313" key="2">
    <source>
        <dbReference type="Proteomes" id="UP000010478"/>
    </source>
</evidence>
<gene>
    <name evidence="1" type="ORF">Osc7112_5566</name>
</gene>
<name>K9VQG1_9CYAN</name>
<accession>K9VQG1</accession>
<sequence>MSGVPNVSQNPVNLHFVKRAFIEITENLFPKIGMEWVLQAHFFSHKQIIDC</sequence>
<keyword evidence="2" id="KW-1185">Reference proteome</keyword>
<dbReference type="STRING" id="179408.Osc7112_5566"/>
<organism evidence="1 2">
    <name type="scientific">Phormidium nigroviride PCC 7112</name>
    <dbReference type="NCBI Taxonomy" id="179408"/>
    <lineage>
        <taxon>Bacteria</taxon>
        <taxon>Bacillati</taxon>
        <taxon>Cyanobacteriota</taxon>
        <taxon>Cyanophyceae</taxon>
        <taxon>Oscillatoriophycideae</taxon>
        <taxon>Oscillatoriales</taxon>
        <taxon>Oscillatoriaceae</taxon>
        <taxon>Phormidium</taxon>
    </lineage>
</organism>
<dbReference type="KEGG" id="oni:Osc7112_5566"/>
<dbReference type="Proteomes" id="UP000010478">
    <property type="component" value="Chromosome"/>
</dbReference>
<evidence type="ECO:0000313" key="1">
    <source>
        <dbReference type="EMBL" id="AFZ09789.1"/>
    </source>
</evidence>
<dbReference type="HOGENOM" id="CLU_3101641_0_0_3"/>